<evidence type="ECO:0000256" key="1">
    <source>
        <dbReference type="SAM" id="Phobius"/>
    </source>
</evidence>
<keyword evidence="1" id="KW-1133">Transmembrane helix</keyword>
<feature type="transmembrane region" description="Helical" evidence="1">
    <location>
        <begin position="42"/>
        <end position="62"/>
    </location>
</feature>
<accession>B7KRC1</accession>
<dbReference type="Proteomes" id="UP000002385">
    <property type="component" value="Chromosome"/>
</dbReference>
<name>B7KRC1_METC4</name>
<reference evidence="2 3" key="2">
    <citation type="journal article" date="2012" name="J. Bacteriol.">
        <title>Complete genome sequences of six strains of the genus Methylobacterium.</title>
        <authorList>
            <person name="Marx C.J."/>
            <person name="Bringel F."/>
            <person name="Chistoserdova L."/>
            <person name="Moulin L."/>
            <person name="Farhan Ul Haque M."/>
            <person name="Fleischman D.E."/>
            <person name="Gruffaz C."/>
            <person name="Jourand P."/>
            <person name="Knief C."/>
            <person name="Lee M.C."/>
            <person name="Muller E.E."/>
            <person name="Nadalig T."/>
            <person name="Peyraud R."/>
            <person name="Roselli S."/>
            <person name="Russ L."/>
            <person name="Goodwin L.A."/>
            <person name="Ivanova N."/>
            <person name="Kyrpides N."/>
            <person name="Lajus A."/>
            <person name="Land M.L."/>
            <person name="Medigue C."/>
            <person name="Mikhailova N."/>
            <person name="Nolan M."/>
            <person name="Woyke T."/>
            <person name="Stolyar S."/>
            <person name="Vorholt J.A."/>
            <person name="Vuilleumier S."/>
        </authorList>
    </citation>
    <scope>NUCLEOTIDE SEQUENCE [LARGE SCALE GENOMIC DNA]</scope>
    <source>
        <strain evidence="3">CM4 / NCIMB 13688</strain>
    </source>
</reference>
<protein>
    <submittedName>
        <fullName evidence="2">Uncharacterized protein</fullName>
    </submittedName>
</protein>
<gene>
    <name evidence="2" type="ordered locus">Mchl_3019</name>
</gene>
<evidence type="ECO:0000313" key="3">
    <source>
        <dbReference type="Proteomes" id="UP000002385"/>
    </source>
</evidence>
<proteinExistence type="predicted"/>
<keyword evidence="1" id="KW-0812">Transmembrane</keyword>
<keyword evidence="1" id="KW-0472">Membrane</keyword>
<dbReference type="KEGG" id="mch:Mchl_3019"/>
<dbReference type="HOGENOM" id="CLU_2807509_0_0_5"/>
<organism evidence="2 3">
    <name type="scientific">Methylorubrum extorquens (strain CM4 / NCIMB 13688)</name>
    <name type="common">Methylobacterium extorquens</name>
    <dbReference type="NCBI Taxonomy" id="440085"/>
    <lineage>
        <taxon>Bacteria</taxon>
        <taxon>Pseudomonadati</taxon>
        <taxon>Pseudomonadota</taxon>
        <taxon>Alphaproteobacteria</taxon>
        <taxon>Hyphomicrobiales</taxon>
        <taxon>Methylobacteriaceae</taxon>
        <taxon>Methylorubrum</taxon>
    </lineage>
</organism>
<evidence type="ECO:0000313" key="2">
    <source>
        <dbReference type="EMBL" id="ACK83857.1"/>
    </source>
</evidence>
<dbReference type="AlphaFoldDB" id="B7KRC1"/>
<dbReference type="EMBL" id="CP001298">
    <property type="protein sequence ID" value="ACK83857.1"/>
    <property type="molecule type" value="Genomic_DNA"/>
</dbReference>
<sequence>MPYTRDHAPWMRKLTPLMILRVLLLGLGLGAIYAALTTLRVHLYVTLLLLFLSAGPLSYLVFREEHE</sequence>
<feature type="transmembrane region" description="Helical" evidence="1">
    <location>
        <begin position="18"/>
        <end position="36"/>
    </location>
</feature>
<reference evidence="3" key="1">
    <citation type="submission" date="2008-12" db="EMBL/GenBank/DDBJ databases">
        <title>Complete sequence of chromosome of Methylobacterium chloromethanicum CM4.</title>
        <authorList>
            <consortium name="US DOE Joint Genome Institute"/>
            <person name="Lucas S."/>
            <person name="Copeland A."/>
            <person name="Lapidus A."/>
            <person name="Glavina del Rio T."/>
            <person name="Dalin E."/>
            <person name="Tice H."/>
            <person name="Bruce D."/>
            <person name="Goodwin L."/>
            <person name="Pitluck S."/>
            <person name="Chertkov O."/>
            <person name="Brettin T."/>
            <person name="Detter J.C."/>
            <person name="Han C."/>
            <person name="Larimer F."/>
            <person name="Land M."/>
            <person name="Hauser L."/>
            <person name="Kyrpides N."/>
            <person name="Mikhailova N."/>
            <person name="Marx C."/>
            <person name="Richardson P."/>
        </authorList>
    </citation>
    <scope>NUCLEOTIDE SEQUENCE [LARGE SCALE GENOMIC DNA]</scope>
    <source>
        <strain evidence="3">CM4 / NCIMB 13688</strain>
    </source>
</reference>